<dbReference type="SMART" id="SM00855">
    <property type="entry name" value="PGAM"/>
    <property type="match status" value="1"/>
</dbReference>
<dbReference type="InterPro" id="IPR029033">
    <property type="entry name" value="His_PPase_superfam"/>
</dbReference>
<name>A0A5C8PGY2_9HYPH</name>
<accession>A0A5C8PGY2</accession>
<dbReference type="Pfam" id="PF00300">
    <property type="entry name" value="His_Phos_1"/>
    <property type="match status" value="1"/>
</dbReference>
<reference evidence="1 2" key="1">
    <citation type="submission" date="2019-06" db="EMBL/GenBank/DDBJ databases">
        <title>New taxonomy in bacterial strain CC-CFT640, isolated from vineyard.</title>
        <authorList>
            <person name="Lin S.-Y."/>
            <person name="Tsai C.-F."/>
            <person name="Young C.-C."/>
        </authorList>
    </citation>
    <scope>NUCLEOTIDE SEQUENCE [LARGE SCALE GENOMIC DNA]</scope>
    <source>
        <strain evidence="1 2">CC-CFT640</strain>
    </source>
</reference>
<proteinExistence type="predicted"/>
<gene>
    <name evidence="1" type="ORF">FHP25_23110</name>
</gene>
<keyword evidence="2" id="KW-1185">Reference proteome</keyword>
<evidence type="ECO:0000313" key="1">
    <source>
        <dbReference type="EMBL" id="TXL73084.1"/>
    </source>
</evidence>
<evidence type="ECO:0000313" key="2">
    <source>
        <dbReference type="Proteomes" id="UP000321638"/>
    </source>
</evidence>
<dbReference type="Proteomes" id="UP000321638">
    <property type="component" value="Unassembled WGS sequence"/>
</dbReference>
<protein>
    <recommendedName>
        <fullName evidence="3">Histidine phosphatase family protein</fullName>
    </recommendedName>
</protein>
<dbReference type="InterPro" id="IPR013078">
    <property type="entry name" value="His_Pase_superF_clade-1"/>
</dbReference>
<evidence type="ECO:0008006" key="3">
    <source>
        <dbReference type="Google" id="ProtNLM"/>
    </source>
</evidence>
<comment type="caution">
    <text evidence="1">The sequence shown here is derived from an EMBL/GenBank/DDBJ whole genome shotgun (WGS) entry which is preliminary data.</text>
</comment>
<dbReference type="AlphaFoldDB" id="A0A5C8PGY2"/>
<dbReference type="OrthoDB" id="2237472at2"/>
<dbReference type="EMBL" id="VDUZ01000028">
    <property type="protein sequence ID" value="TXL73084.1"/>
    <property type="molecule type" value="Genomic_DNA"/>
</dbReference>
<sequence>MASSGQTGRRVGKTMTMTGDAPGIACVPTGYGQSRDAEGIMQPRRWAPVLVLAAALVASAGAVHAQERAGIVAWPPEADAMAMREAPREEGAVVAWTTLDPPALVDTLRRGGLVMLVRHGQAAGNDRDPAPWRITGDRRAQSNLTSAGKAQARLIGVGLRTLGVPVTKVVASPYYRARDFAEIAFRTKPVIAADLGPENPGQIDAYRRYLDTPPVGGNLVVVGHLLAPTTAQISQLSELADGHAAIYLPDGKGGKTLIALIAPADWARLIEAVPGG</sequence>
<dbReference type="SUPFAM" id="SSF53254">
    <property type="entry name" value="Phosphoglycerate mutase-like"/>
    <property type="match status" value="1"/>
</dbReference>
<dbReference type="CDD" id="cd07067">
    <property type="entry name" value="HP_PGM_like"/>
    <property type="match status" value="1"/>
</dbReference>
<dbReference type="Gene3D" id="3.40.50.1240">
    <property type="entry name" value="Phosphoglycerate mutase-like"/>
    <property type="match status" value="1"/>
</dbReference>
<organism evidence="1 2">
    <name type="scientific">Vineibacter terrae</name>
    <dbReference type="NCBI Taxonomy" id="2586908"/>
    <lineage>
        <taxon>Bacteria</taxon>
        <taxon>Pseudomonadati</taxon>
        <taxon>Pseudomonadota</taxon>
        <taxon>Alphaproteobacteria</taxon>
        <taxon>Hyphomicrobiales</taxon>
        <taxon>Vineibacter</taxon>
    </lineage>
</organism>